<accession>A0ABN8P7W7</accession>
<reference evidence="3 4" key="1">
    <citation type="submission" date="2022-05" db="EMBL/GenBank/DDBJ databases">
        <authorList>
            <consortium name="Genoscope - CEA"/>
            <person name="William W."/>
        </authorList>
    </citation>
    <scope>NUCLEOTIDE SEQUENCE [LARGE SCALE GENOMIC DNA]</scope>
</reference>
<evidence type="ECO:0000313" key="4">
    <source>
        <dbReference type="Proteomes" id="UP001159405"/>
    </source>
</evidence>
<feature type="signal peptide" evidence="1">
    <location>
        <begin position="1"/>
        <end position="24"/>
    </location>
</feature>
<proteinExistence type="predicted"/>
<evidence type="ECO:0000256" key="1">
    <source>
        <dbReference type="SAM" id="SignalP"/>
    </source>
</evidence>
<dbReference type="Proteomes" id="UP001159405">
    <property type="component" value="Unassembled WGS sequence"/>
</dbReference>
<dbReference type="EMBL" id="CALNXK010000059">
    <property type="protein sequence ID" value="CAH3137152.1"/>
    <property type="molecule type" value="Genomic_DNA"/>
</dbReference>
<protein>
    <recommendedName>
        <fullName evidence="2">Apple domain-containing protein</fullName>
    </recommendedName>
</protein>
<organism evidence="3 4">
    <name type="scientific">Porites lobata</name>
    <dbReference type="NCBI Taxonomy" id="104759"/>
    <lineage>
        <taxon>Eukaryota</taxon>
        <taxon>Metazoa</taxon>
        <taxon>Cnidaria</taxon>
        <taxon>Anthozoa</taxon>
        <taxon>Hexacorallia</taxon>
        <taxon>Scleractinia</taxon>
        <taxon>Fungiina</taxon>
        <taxon>Poritidae</taxon>
        <taxon>Porites</taxon>
    </lineage>
</organism>
<name>A0ABN8P7W7_9CNID</name>
<dbReference type="PROSITE" id="PS50948">
    <property type="entry name" value="PAN"/>
    <property type="match status" value="1"/>
</dbReference>
<keyword evidence="4" id="KW-1185">Reference proteome</keyword>
<gene>
    <name evidence="3" type="ORF">PLOB_00038985</name>
</gene>
<comment type="caution">
    <text evidence="3">The sequence shown here is derived from an EMBL/GenBank/DDBJ whole genome shotgun (WGS) entry which is preliminary data.</text>
</comment>
<dbReference type="InterPro" id="IPR003609">
    <property type="entry name" value="Pan_app"/>
</dbReference>
<evidence type="ECO:0000313" key="3">
    <source>
        <dbReference type="EMBL" id="CAH3137152.1"/>
    </source>
</evidence>
<feature type="domain" description="Apple" evidence="2">
    <location>
        <begin position="34"/>
        <end position="120"/>
    </location>
</feature>
<dbReference type="Pfam" id="PF00024">
    <property type="entry name" value="PAN_1"/>
    <property type="match status" value="1"/>
</dbReference>
<sequence length="126" mass="14585">MGTNLFKPFFFRLTIEVILPLLQTTLLVNPKDACMTTVYYFNRGRDTVKNHALRGHVIANVTARKSLFCFDACRLECRCISFNFKQSADQDNCQLNEENRYINFGALEFAEGWPMILRSGVQQHKI</sequence>
<evidence type="ECO:0000259" key="2">
    <source>
        <dbReference type="PROSITE" id="PS50948"/>
    </source>
</evidence>
<keyword evidence="1" id="KW-0732">Signal</keyword>
<feature type="chain" id="PRO_5045980532" description="Apple domain-containing protein" evidence="1">
    <location>
        <begin position="25"/>
        <end position="126"/>
    </location>
</feature>